<dbReference type="AlphaFoldDB" id="A0A9N8HTT8"/>
<protein>
    <submittedName>
        <fullName evidence="1">Uncharacterized protein</fullName>
    </submittedName>
</protein>
<reference evidence="1" key="1">
    <citation type="submission" date="2020-06" db="EMBL/GenBank/DDBJ databases">
        <authorList>
            <consortium name="Plant Systems Biology data submission"/>
        </authorList>
    </citation>
    <scope>NUCLEOTIDE SEQUENCE</scope>
    <source>
        <strain evidence="1">D6</strain>
    </source>
</reference>
<dbReference type="Proteomes" id="UP001153069">
    <property type="component" value="Unassembled WGS sequence"/>
</dbReference>
<evidence type="ECO:0000313" key="2">
    <source>
        <dbReference type="Proteomes" id="UP001153069"/>
    </source>
</evidence>
<gene>
    <name evidence="1" type="ORF">SEMRO_1941_G306670.1</name>
</gene>
<accession>A0A9N8HTT8</accession>
<keyword evidence="2" id="KW-1185">Reference proteome</keyword>
<comment type="caution">
    <text evidence="1">The sequence shown here is derived from an EMBL/GenBank/DDBJ whole genome shotgun (WGS) entry which is preliminary data.</text>
</comment>
<evidence type="ECO:0000313" key="1">
    <source>
        <dbReference type="EMBL" id="CAB9527093.1"/>
    </source>
</evidence>
<proteinExistence type="predicted"/>
<organism evidence="1 2">
    <name type="scientific">Seminavis robusta</name>
    <dbReference type="NCBI Taxonomy" id="568900"/>
    <lineage>
        <taxon>Eukaryota</taxon>
        <taxon>Sar</taxon>
        <taxon>Stramenopiles</taxon>
        <taxon>Ochrophyta</taxon>
        <taxon>Bacillariophyta</taxon>
        <taxon>Bacillariophyceae</taxon>
        <taxon>Bacillariophycidae</taxon>
        <taxon>Naviculales</taxon>
        <taxon>Naviculaceae</taxon>
        <taxon>Seminavis</taxon>
    </lineage>
</organism>
<sequence length="128" mass="13727">MEVSNVNFLAKYNDEEFTLEASINGTSFEIDNTISSNGDGTLLANFHVVTTSPKSRFESIADRFIPTLENDNGNAAPTPVATTVTTNHGGDIGSYAEETSSAKRKSNNYSLIYAATPPSAFVPNKNSQ</sequence>
<name>A0A9N8HTT8_9STRA</name>
<dbReference type="EMBL" id="CAICTM010001939">
    <property type="protein sequence ID" value="CAB9527093.1"/>
    <property type="molecule type" value="Genomic_DNA"/>
</dbReference>